<reference evidence="1 2" key="1">
    <citation type="submission" date="2020-10" db="EMBL/GenBank/DDBJ databases">
        <title>The genome sequence of Chitinilyticum litopenaei 4Y14.</title>
        <authorList>
            <person name="Liu Y."/>
        </authorList>
    </citation>
    <scope>NUCLEOTIDE SEQUENCE [LARGE SCALE GENOMIC DNA]</scope>
    <source>
        <strain evidence="1 2">4Y14</strain>
    </source>
</reference>
<dbReference type="Proteomes" id="UP000604481">
    <property type="component" value="Unassembled WGS sequence"/>
</dbReference>
<protein>
    <recommendedName>
        <fullName evidence="3">Lipoprotein</fullName>
    </recommendedName>
</protein>
<dbReference type="RefSeq" id="WP_194116014.1">
    <property type="nucleotide sequence ID" value="NZ_JADFUA010000004.1"/>
</dbReference>
<accession>A0A8J7K1N9</accession>
<organism evidence="1 2">
    <name type="scientific">Chitinilyticum piscinae</name>
    <dbReference type="NCBI Taxonomy" id="2866724"/>
    <lineage>
        <taxon>Bacteria</taxon>
        <taxon>Pseudomonadati</taxon>
        <taxon>Pseudomonadota</taxon>
        <taxon>Betaproteobacteria</taxon>
        <taxon>Neisseriales</taxon>
        <taxon>Chitinibacteraceae</taxon>
        <taxon>Chitinilyticum</taxon>
    </lineage>
</organism>
<comment type="caution">
    <text evidence="1">The sequence shown here is derived from an EMBL/GenBank/DDBJ whole genome shotgun (WGS) entry which is preliminary data.</text>
</comment>
<evidence type="ECO:0008006" key="3">
    <source>
        <dbReference type="Google" id="ProtNLM"/>
    </source>
</evidence>
<evidence type="ECO:0000313" key="1">
    <source>
        <dbReference type="EMBL" id="MBE9609491.1"/>
    </source>
</evidence>
<gene>
    <name evidence="1" type="ORF">INR99_09010</name>
</gene>
<dbReference type="AlphaFoldDB" id="A0A8J7K1N9"/>
<dbReference type="PROSITE" id="PS51257">
    <property type="entry name" value="PROKAR_LIPOPROTEIN"/>
    <property type="match status" value="1"/>
</dbReference>
<name>A0A8J7K1N9_9NEIS</name>
<proteinExistence type="predicted"/>
<keyword evidence="2" id="KW-1185">Reference proteome</keyword>
<evidence type="ECO:0000313" key="2">
    <source>
        <dbReference type="Proteomes" id="UP000604481"/>
    </source>
</evidence>
<dbReference type="EMBL" id="JADFUA010000004">
    <property type="protein sequence ID" value="MBE9609491.1"/>
    <property type="molecule type" value="Genomic_DNA"/>
</dbReference>
<sequence>MKRVWAYTLLLVLSLLFGCRPAEPEVRVKNQTTQTIKLRWQGWDGLRYMAILPPGALVLLEKNMPGLDTLEVVLGEKHTRYEMIGLASGCHGPERWGWESLQKGPGPSVIDASLMPEGGIWCEERETLAPTPLARPELRGPHYEYQGD</sequence>